<dbReference type="PANTHER" id="PTHR34148:SF1">
    <property type="entry name" value="ADENOSYLCOBINAMIDE-GDP RIBAZOLETRANSFERASE"/>
    <property type="match status" value="1"/>
</dbReference>
<comment type="catalytic activity">
    <reaction evidence="18 19">
        <text>alpha-ribazole 5'-phosphate + adenosylcob(III)inamide-GDP = adenosylcob(III)alamin 5'-phosphate + GMP + H(+)</text>
        <dbReference type="Rhea" id="RHEA:23560"/>
        <dbReference type="ChEBI" id="CHEBI:15378"/>
        <dbReference type="ChEBI" id="CHEBI:57918"/>
        <dbReference type="ChEBI" id="CHEBI:58115"/>
        <dbReference type="ChEBI" id="CHEBI:60487"/>
        <dbReference type="ChEBI" id="CHEBI:60493"/>
        <dbReference type="EC" id="2.7.8.26"/>
    </reaction>
</comment>
<comment type="cofactor">
    <cofactor evidence="1 19">
        <name>Mg(2+)</name>
        <dbReference type="ChEBI" id="CHEBI:18420"/>
    </cofactor>
</comment>
<comment type="catalytic activity">
    <reaction evidence="17 19">
        <text>alpha-ribazole + adenosylcob(III)inamide-GDP = adenosylcob(III)alamin + GMP + H(+)</text>
        <dbReference type="Rhea" id="RHEA:16049"/>
        <dbReference type="ChEBI" id="CHEBI:10329"/>
        <dbReference type="ChEBI" id="CHEBI:15378"/>
        <dbReference type="ChEBI" id="CHEBI:18408"/>
        <dbReference type="ChEBI" id="CHEBI:58115"/>
        <dbReference type="ChEBI" id="CHEBI:60487"/>
        <dbReference type="EC" id="2.7.8.26"/>
    </reaction>
</comment>
<dbReference type="PANTHER" id="PTHR34148">
    <property type="entry name" value="ADENOSYLCOBINAMIDE-GDP RIBAZOLETRANSFERASE"/>
    <property type="match status" value="1"/>
</dbReference>
<evidence type="ECO:0000256" key="3">
    <source>
        <dbReference type="ARBA" id="ARBA00004663"/>
    </source>
</evidence>
<keyword evidence="9 19" id="KW-0808">Transferase</keyword>
<keyword evidence="7 19" id="KW-1003">Cell membrane</keyword>
<name>A0A6J4PRS3_9ACTN</name>
<comment type="function">
    <text evidence="14 19">Joins adenosylcobinamide-GDP and alpha-ribazole to generate adenosylcobalamin (Ado-cobalamin). Also synthesizes adenosylcobalamin 5'-phosphate from adenosylcobinamide-GDP and alpha-ribazole 5'-phosphate.</text>
</comment>
<dbReference type="GO" id="GO:0005886">
    <property type="term" value="C:plasma membrane"/>
    <property type="evidence" value="ECO:0007669"/>
    <property type="project" value="UniProtKB-SubCell"/>
</dbReference>
<keyword evidence="13 19" id="KW-0472">Membrane</keyword>
<gene>
    <name evidence="19" type="primary">cobS</name>
    <name evidence="20" type="ORF">AVDCRST_MAG80-31</name>
</gene>
<evidence type="ECO:0000256" key="19">
    <source>
        <dbReference type="HAMAP-Rule" id="MF_00719"/>
    </source>
</evidence>
<evidence type="ECO:0000256" key="18">
    <source>
        <dbReference type="ARBA" id="ARBA00049504"/>
    </source>
</evidence>
<comment type="similarity">
    <text evidence="4 19">Belongs to the CobS family.</text>
</comment>
<dbReference type="GO" id="GO:0009236">
    <property type="term" value="P:cobalamin biosynthetic process"/>
    <property type="evidence" value="ECO:0007669"/>
    <property type="project" value="UniProtKB-UniRule"/>
</dbReference>
<evidence type="ECO:0000256" key="11">
    <source>
        <dbReference type="ARBA" id="ARBA00022842"/>
    </source>
</evidence>
<evidence type="ECO:0000256" key="17">
    <source>
        <dbReference type="ARBA" id="ARBA00048623"/>
    </source>
</evidence>
<comment type="subcellular location">
    <subcellularLocation>
        <location evidence="2 19">Cell membrane</location>
        <topology evidence="2 19">Multi-pass membrane protein</topology>
    </subcellularLocation>
</comment>
<evidence type="ECO:0000256" key="5">
    <source>
        <dbReference type="ARBA" id="ARBA00013200"/>
    </source>
</evidence>
<dbReference type="AlphaFoldDB" id="A0A6J4PRS3"/>
<reference evidence="20" key="1">
    <citation type="submission" date="2020-02" db="EMBL/GenBank/DDBJ databases">
        <authorList>
            <person name="Meier V. D."/>
        </authorList>
    </citation>
    <scope>NUCLEOTIDE SEQUENCE</scope>
    <source>
        <strain evidence="20">AVDCRST_MAG80</strain>
    </source>
</reference>
<feature type="transmembrane region" description="Helical" evidence="19">
    <location>
        <begin position="130"/>
        <end position="153"/>
    </location>
</feature>
<dbReference type="InterPro" id="IPR003805">
    <property type="entry name" value="CobS"/>
</dbReference>
<proteinExistence type="inferred from homology"/>
<evidence type="ECO:0000256" key="4">
    <source>
        <dbReference type="ARBA" id="ARBA00010561"/>
    </source>
</evidence>
<dbReference type="Pfam" id="PF02654">
    <property type="entry name" value="CobS"/>
    <property type="match status" value="1"/>
</dbReference>
<comment type="pathway">
    <text evidence="3 19">Cofactor biosynthesis; adenosylcobalamin biosynthesis; adenosylcobalamin from cob(II)yrinate a,c-diamide: step 7/7.</text>
</comment>
<dbReference type="NCBIfam" id="TIGR00317">
    <property type="entry name" value="cobS"/>
    <property type="match status" value="1"/>
</dbReference>
<evidence type="ECO:0000256" key="1">
    <source>
        <dbReference type="ARBA" id="ARBA00001946"/>
    </source>
</evidence>
<evidence type="ECO:0000256" key="16">
    <source>
        <dbReference type="ARBA" id="ARBA00032853"/>
    </source>
</evidence>
<evidence type="ECO:0000256" key="12">
    <source>
        <dbReference type="ARBA" id="ARBA00022989"/>
    </source>
</evidence>
<evidence type="ECO:0000256" key="6">
    <source>
        <dbReference type="ARBA" id="ARBA00015850"/>
    </source>
</evidence>
<evidence type="ECO:0000256" key="9">
    <source>
        <dbReference type="ARBA" id="ARBA00022679"/>
    </source>
</evidence>
<protein>
    <recommendedName>
        <fullName evidence="6 19">Adenosylcobinamide-GDP ribazoletransferase</fullName>
        <ecNumber evidence="5 19">2.7.8.26</ecNumber>
    </recommendedName>
    <alternativeName>
        <fullName evidence="16 19">Cobalamin synthase</fullName>
    </alternativeName>
    <alternativeName>
        <fullName evidence="15 19">Cobalamin-5'-phosphate synthase</fullName>
    </alternativeName>
</protein>
<keyword evidence="11 19" id="KW-0460">Magnesium</keyword>
<evidence type="ECO:0000256" key="10">
    <source>
        <dbReference type="ARBA" id="ARBA00022692"/>
    </source>
</evidence>
<evidence type="ECO:0000256" key="8">
    <source>
        <dbReference type="ARBA" id="ARBA00022573"/>
    </source>
</evidence>
<accession>A0A6J4PRS3</accession>
<feature type="transmembrane region" description="Helical" evidence="19">
    <location>
        <begin position="197"/>
        <end position="215"/>
    </location>
</feature>
<evidence type="ECO:0000256" key="13">
    <source>
        <dbReference type="ARBA" id="ARBA00023136"/>
    </source>
</evidence>
<feature type="transmembrane region" description="Helical" evidence="19">
    <location>
        <begin position="174"/>
        <end position="191"/>
    </location>
</feature>
<evidence type="ECO:0000313" key="20">
    <source>
        <dbReference type="EMBL" id="CAA9422435.1"/>
    </source>
</evidence>
<dbReference type="GO" id="GO:0051073">
    <property type="term" value="F:adenosylcobinamide-GDP ribazoletransferase activity"/>
    <property type="evidence" value="ECO:0007669"/>
    <property type="project" value="UniProtKB-UniRule"/>
</dbReference>
<dbReference type="UniPathway" id="UPA00148">
    <property type="reaction ID" value="UER00238"/>
</dbReference>
<feature type="transmembrane region" description="Helical" evidence="19">
    <location>
        <begin position="101"/>
        <end position="124"/>
    </location>
</feature>
<feature type="transmembrane region" description="Helical" evidence="19">
    <location>
        <begin position="43"/>
        <end position="68"/>
    </location>
</feature>
<evidence type="ECO:0000256" key="14">
    <source>
        <dbReference type="ARBA" id="ARBA00025228"/>
    </source>
</evidence>
<dbReference type="GO" id="GO:0008818">
    <property type="term" value="F:cobalamin 5'-phosphate synthase activity"/>
    <property type="evidence" value="ECO:0007669"/>
    <property type="project" value="UniProtKB-UniRule"/>
</dbReference>
<evidence type="ECO:0000256" key="15">
    <source>
        <dbReference type="ARBA" id="ARBA00032605"/>
    </source>
</evidence>
<evidence type="ECO:0000256" key="7">
    <source>
        <dbReference type="ARBA" id="ARBA00022475"/>
    </source>
</evidence>
<keyword evidence="10 19" id="KW-0812">Transmembrane</keyword>
<organism evidence="20">
    <name type="scientific">uncultured Rubrobacteraceae bacterium</name>
    <dbReference type="NCBI Taxonomy" id="349277"/>
    <lineage>
        <taxon>Bacteria</taxon>
        <taxon>Bacillati</taxon>
        <taxon>Actinomycetota</taxon>
        <taxon>Rubrobacteria</taxon>
        <taxon>Rubrobacterales</taxon>
        <taxon>Rubrobacteraceae</taxon>
        <taxon>environmental samples</taxon>
    </lineage>
</organism>
<keyword evidence="8 19" id="KW-0169">Cobalamin biosynthesis</keyword>
<sequence length="247" mass="25039">MRALLAFFTVLPVAASGSSLEDAARRAYFLPLVGLLAGLPGAGLLLLAFVAPPGVAATLALGAVLLAAGLHHTDGVMDVGDALMVQGSPARRRDVLKDTRIGAGAVGALFVVYGPPLAALTAFAETSPTRAAVALLAGDVVARSAMLLLLVFGRPAIDDSSSAYFVRALKEGRRRAVAMILAFALPLLVTLSLGPAALLVTFATLPVTVLFALVLTRRAFGGISGDVAGATGELARAVLLVALSATF</sequence>
<dbReference type="EMBL" id="CADCVC010000003">
    <property type="protein sequence ID" value="CAA9422435.1"/>
    <property type="molecule type" value="Genomic_DNA"/>
</dbReference>
<evidence type="ECO:0000256" key="2">
    <source>
        <dbReference type="ARBA" id="ARBA00004651"/>
    </source>
</evidence>
<dbReference type="EC" id="2.7.8.26" evidence="5 19"/>
<dbReference type="HAMAP" id="MF_00719">
    <property type="entry name" value="CobS"/>
    <property type="match status" value="1"/>
</dbReference>
<keyword evidence="12 19" id="KW-1133">Transmembrane helix</keyword>